<protein>
    <recommendedName>
        <fullName evidence="2">Transcription regulator Rua1 C-terminal domain-containing protein</fullName>
    </recommendedName>
</protein>
<comment type="caution">
    <text evidence="3">The sequence shown here is derived from an EMBL/GenBank/DDBJ whole genome shotgun (WGS) entry which is preliminary data.</text>
</comment>
<organism evidence="3 4">
    <name type="scientific">Marasmius tenuissimus</name>
    <dbReference type="NCBI Taxonomy" id="585030"/>
    <lineage>
        <taxon>Eukaryota</taxon>
        <taxon>Fungi</taxon>
        <taxon>Dikarya</taxon>
        <taxon>Basidiomycota</taxon>
        <taxon>Agaricomycotina</taxon>
        <taxon>Agaricomycetes</taxon>
        <taxon>Agaricomycetidae</taxon>
        <taxon>Agaricales</taxon>
        <taxon>Marasmiineae</taxon>
        <taxon>Marasmiaceae</taxon>
        <taxon>Marasmius</taxon>
    </lineage>
</organism>
<evidence type="ECO:0000313" key="4">
    <source>
        <dbReference type="Proteomes" id="UP001437256"/>
    </source>
</evidence>
<sequence>MTLADTTTIRAASVDHGSPERLVISHLDAPYSPDLTVFPCYSDQELDNLPLQYPYSSPESSQSSSELSYESIFVDLRHLLETRSADTLSSSSPSVCVEDRFPAGKLVAEGFYPHALLKGRQSERGEENHHRFDSPSPFLPVLPSKMLEGYHSLREVLRTPAASPTSNRQTCLSPSHRISPFADIANIVPPPSTPFDKALDIFSDLLSTTSGSPVIHRSPSASPIARRSDPVQTNSKDAFTAWIASSSPCSSVGSGPVLQFSPRDGDGHVDKTPTRTTPTSSTRPSMSPLTPISDVPEPPSEVEPRLKISLKLAAGHRRNLQKRKADEDYTTSPCEAKRTRCSLRQLLRETRNQAEDNNTVANAPTFDVPMEQELEQRSEDVDHDHLPAKLSKKRRVGSLPSTPTSPLREPTPLPSATHVPGQRSFSHAITPGNFVELSPDFPMFYRRFPASSYLSLNQTDSPFSLFGVFNPGGSYNPPKGPYDLYTPRFVKGKGKDKVGLCPICIEPVERGGEGRQLWLAMKFSAYKCYHMQYAHGISASSALPFLPPLSFRVSKRPRASKTEKTEIKEGKCHQCHKWVPVEGVKDMEVKVKEIFWWKHAAACHSSSSTTLGLGGQGFANVFEQDEVFRKLEEKEGEMVIGSSSS</sequence>
<evidence type="ECO:0000256" key="1">
    <source>
        <dbReference type="SAM" id="MobiDB-lite"/>
    </source>
</evidence>
<feature type="region of interest" description="Disordered" evidence="1">
    <location>
        <begin position="210"/>
        <end position="231"/>
    </location>
</feature>
<name>A0ABR3A4M5_9AGAR</name>
<feature type="domain" description="Transcription regulator Rua1 C-terminal" evidence="2">
    <location>
        <begin position="482"/>
        <end position="604"/>
    </location>
</feature>
<reference evidence="3 4" key="1">
    <citation type="submission" date="2024-05" db="EMBL/GenBank/DDBJ databases">
        <title>A draft genome resource for the thread blight pathogen Marasmius tenuissimus strain MS-2.</title>
        <authorList>
            <person name="Yulfo-Soto G.E."/>
            <person name="Baruah I.K."/>
            <person name="Amoako-Attah I."/>
            <person name="Bukari Y."/>
            <person name="Meinhardt L.W."/>
            <person name="Bailey B.A."/>
            <person name="Cohen S.P."/>
        </authorList>
    </citation>
    <scope>NUCLEOTIDE SEQUENCE [LARGE SCALE GENOMIC DNA]</scope>
    <source>
        <strain evidence="3 4">MS-2</strain>
    </source>
</reference>
<dbReference type="Proteomes" id="UP001437256">
    <property type="component" value="Unassembled WGS sequence"/>
</dbReference>
<dbReference type="InterPro" id="IPR028012">
    <property type="entry name" value="Rua1_C"/>
</dbReference>
<evidence type="ECO:0000259" key="2">
    <source>
        <dbReference type="Pfam" id="PF14616"/>
    </source>
</evidence>
<accession>A0ABR3A4M5</accession>
<dbReference type="PANTHER" id="PTHR28125:SF2">
    <property type="entry name" value="MEIOTIC EXPRESSION UP-REGULATED PROTEIN 26"/>
    <property type="match status" value="1"/>
</dbReference>
<feature type="compositionally biased region" description="Basic and acidic residues" evidence="1">
    <location>
        <begin position="263"/>
        <end position="273"/>
    </location>
</feature>
<dbReference type="EMBL" id="JBBXMP010000019">
    <property type="protein sequence ID" value="KAL0068296.1"/>
    <property type="molecule type" value="Genomic_DNA"/>
</dbReference>
<proteinExistence type="predicted"/>
<evidence type="ECO:0000313" key="3">
    <source>
        <dbReference type="EMBL" id="KAL0068296.1"/>
    </source>
</evidence>
<dbReference type="Pfam" id="PF14616">
    <property type="entry name" value="Rua1_C"/>
    <property type="match status" value="1"/>
</dbReference>
<feature type="compositionally biased region" description="Low complexity" evidence="1">
    <location>
        <begin position="274"/>
        <end position="295"/>
    </location>
</feature>
<feature type="compositionally biased region" description="Basic and acidic residues" evidence="1">
    <location>
        <begin position="374"/>
        <end position="387"/>
    </location>
</feature>
<feature type="region of interest" description="Disordered" evidence="1">
    <location>
        <begin position="374"/>
        <end position="422"/>
    </location>
</feature>
<keyword evidence="4" id="KW-1185">Reference proteome</keyword>
<gene>
    <name evidence="3" type="ORF">AAF712_004683</name>
</gene>
<dbReference type="PANTHER" id="PTHR28125">
    <property type="entry name" value="MEIOTIC EXPRESSION UP-REGULATED PROTEIN 26"/>
    <property type="match status" value="1"/>
</dbReference>
<feature type="region of interest" description="Disordered" evidence="1">
    <location>
        <begin position="261"/>
        <end position="301"/>
    </location>
</feature>